<accession>A0AAV2KRP6</accession>
<protein>
    <submittedName>
        <fullName evidence="2">Uncharacterized protein</fullName>
    </submittedName>
</protein>
<evidence type="ECO:0000313" key="3">
    <source>
        <dbReference type="Proteomes" id="UP001497482"/>
    </source>
</evidence>
<name>A0AAV2KRP6_KNICA</name>
<keyword evidence="3" id="KW-1185">Reference proteome</keyword>
<organism evidence="2 3">
    <name type="scientific">Knipowitschia caucasica</name>
    <name type="common">Caucasian dwarf goby</name>
    <name type="synonym">Pomatoschistus caucasicus</name>
    <dbReference type="NCBI Taxonomy" id="637954"/>
    <lineage>
        <taxon>Eukaryota</taxon>
        <taxon>Metazoa</taxon>
        <taxon>Chordata</taxon>
        <taxon>Craniata</taxon>
        <taxon>Vertebrata</taxon>
        <taxon>Euteleostomi</taxon>
        <taxon>Actinopterygii</taxon>
        <taxon>Neopterygii</taxon>
        <taxon>Teleostei</taxon>
        <taxon>Neoteleostei</taxon>
        <taxon>Acanthomorphata</taxon>
        <taxon>Gobiaria</taxon>
        <taxon>Gobiiformes</taxon>
        <taxon>Gobioidei</taxon>
        <taxon>Gobiidae</taxon>
        <taxon>Gobiinae</taxon>
        <taxon>Knipowitschia</taxon>
    </lineage>
</organism>
<feature type="region of interest" description="Disordered" evidence="1">
    <location>
        <begin position="1"/>
        <end position="24"/>
    </location>
</feature>
<reference evidence="2 3" key="1">
    <citation type="submission" date="2024-04" db="EMBL/GenBank/DDBJ databases">
        <authorList>
            <person name="Waldvogel A.-M."/>
            <person name="Schoenle A."/>
        </authorList>
    </citation>
    <scope>NUCLEOTIDE SEQUENCE [LARGE SCALE GENOMIC DNA]</scope>
</reference>
<dbReference type="AlphaFoldDB" id="A0AAV2KRP6"/>
<dbReference type="Proteomes" id="UP001497482">
    <property type="component" value="Chromosome 2"/>
</dbReference>
<evidence type="ECO:0000256" key="1">
    <source>
        <dbReference type="SAM" id="MobiDB-lite"/>
    </source>
</evidence>
<evidence type="ECO:0000313" key="2">
    <source>
        <dbReference type="EMBL" id="CAL1592745.1"/>
    </source>
</evidence>
<dbReference type="EMBL" id="OZ035824">
    <property type="protein sequence ID" value="CAL1592745.1"/>
    <property type="molecule type" value="Genomic_DNA"/>
</dbReference>
<sequence length="87" mass="9674">MHSQHRSCTKDNNRGTTTCPGADPDADRCLQKCLSSVSAEQWGAEHVSESQDIQDKRASTQDLIQDKTGATGYWGNTTGLVIYWWDI</sequence>
<proteinExistence type="predicted"/>
<gene>
    <name evidence="2" type="ORF">KC01_LOCUS21957</name>
</gene>